<feature type="compositionally biased region" description="Low complexity" evidence="1">
    <location>
        <begin position="120"/>
        <end position="141"/>
    </location>
</feature>
<feature type="region of interest" description="Disordered" evidence="1">
    <location>
        <begin position="30"/>
        <end position="150"/>
    </location>
</feature>
<reference evidence="2 3" key="1">
    <citation type="submission" date="2015-12" db="EMBL/GenBank/DDBJ databases">
        <title>Draft genome sequence of Moniliophthora roreri, the causal agent of frosty pod rot of cacao.</title>
        <authorList>
            <person name="Aime M.C."/>
            <person name="Diaz-Valderrama J.R."/>
            <person name="Kijpornyongpan T."/>
            <person name="Phillips-Mora W."/>
        </authorList>
    </citation>
    <scope>NUCLEOTIDE SEQUENCE [LARGE SCALE GENOMIC DNA]</scope>
    <source>
        <strain evidence="2 3">MCA 2952</strain>
    </source>
</reference>
<dbReference type="AlphaFoldDB" id="A0A0W0FTJ5"/>
<protein>
    <submittedName>
        <fullName evidence="2">Uncharacterized protein</fullName>
    </submittedName>
</protein>
<gene>
    <name evidence="2" type="ORF">WG66_7985</name>
</gene>
<feature type="compositionally biased region" description="Low complexity" evidence="1">
    <location>
        <begin position="53"/>
        <end position="69"/>
    </location>
</feature>
<feature type="region of interest" description="Disordered" evidence="1">
    <location>
        <begin position="208"/>
        <end position="233"/>
    </location>
</feature>
<accession>A0A0W0FTJ5</accession>
<comment type="caution">
    <text evidence="2">The sequence shown here is derived from an EMBL/GenBank/DDBJ whole genome shotgun (WGS) entry which is preliminary data.</text>
</comment>
<sequence length="302" mass="33431">MSARHESKRHITLQPLKPLYLVERYFGHSDSIKDENSSSPTSVTQHKENRSTPKIIPRSRISNRIIKPPVSQSAVPNYSSRAPVTSKASLESRYTSTRKPRTSTDSADVRGTIAIKPHPSLSASSLKGGSSNGSSRDSFSSNQALPTIEPKAIRNFRKTSLSTTRRAQSPLVKSFTTSRNIIESRILSEATSQDPSTNVEVQKLSDAKEDITKHDSKPIKSDVPQLSPSPSSRFKTIDTKFGPCRVRQTVLPLEECANTRIQLELKALRSQKIVQCGGRREDHGQKKISLLGLGILERHSQL</sequence>
<name>A0A0W0FTJ5_MONRR</name>
<evidence type="ECO:0000313" key="3">
    <source>
        <dbReference type="Proteomes" id="UP000054988"/>
    </source>
</evidence>
<evidence type="ECO:0000256" key="1">
    <source>
        <dbReference type="SAM" id="MobiDB-lite"/>
    </source>
</evidence>
<organism evidence="2 3">
    <name type="scientific">Moniliophthora roreri</name>
    <name type="common">Frosty pod rot fungus</name>
    <name type="synonym">Monilia roreri</name>
    <dbReference type="NCBI Taxonomy" id="221103"/>
    <lineage>
        <taxon>Eukaryota</taxon>
        <taxon>Fungi</taxon>
        <taxon>Dikarya</taxon>
        <taxon>Basidiomycota</taxon>
        <taxon>Agaricomycotina</taxon>
        <taxon>Agaricomycetes</taxon>
        <taxon>Agaricomycetidae</taxon>
        <taxon>Agaricales</taxon>
        <taxon>Marasmiineae</taxon>
        <taxon>Marasmiaceae</taxon>
        <taxon>Moniliophthora</taxon>
    </lineage>
</organism>
<feature type="compositionally biased region" description="Polar residues" evidence="1">
    <location>
        <begin position="224"/>
        <end position="233"/>
    </location>
</feature>
<dbReference type="Proteomes" id="UP000054988">
    <property type="component" value="Unassembled WGS sequence"/>
</dbReference>
<feature type="compositionally biased region" description="Basic and acidic residues" evidence="1">
    <location>
        <begin position="208"/>
        <end position="220"/>
    </location>
</feature>
<feature type="compositionally biased region" description="Polar residues" evidence="1">
    <location>
        <begin position="70"/>
        <end position="95"/>
    </location>
</feature>
<evidence type="ECO:0000313" key="2">
    <source>
        <dbReference type="EMBL" id="KTB39450.1"/>
    </source>
</evidence>
<proteinExistence type="predicted"/>
<dbReference type="EMBL" id="LATX01001675">
    <property type="protein sequence ID" value="KTB39450.1"/>
    <property type="molecule type" value="Genomic_DNA"/>
</dbReference>